<organism evidence="9 10">
    <name type="scientific">Paraburkholderia dinghuensis</name>
    <dbReference type="NCBI Taxonomy" id="2305225"/>
    <lineage>
        <taxon>Bacteria</taxon>
        <taxon>Pseudomonadati</taxon>
        <taxon>Pseudomonadota</taxon>
        <taxon>Betaproteobacteria</taxon>
        <taxon>Burkholderiales</taxon>
        <taxon>Burkholderiaceae</taxon>
        <taxon>Paraburkholderia</taxon>
    </lineage>
</organism>
<accession>A0A3N6N374</accession>
<evidence type="ECO:0000256" key="4">
    <source>
        <dbReference type="ARBA" id="ARBA00022827"/>
    </source>
</evidence>
<dbReference type="Pfam" id="PF02771">
    <property type="entry name" value="Acyl-CoA_dh_N"/>
    <property type="match status" value="1"/>
</dbReference>
<feature type="domain" description="Acyl-CoA dehydrogenase/oxidase N-terminal" evidence="8">
    <location>
        <begin position="6"/>
        <end position="121"/>
    </location>
</feature>
<evidence type="ECO:0000256" key="5">
    <source>
        <dbReference type="ARBA" id="ARBA00023002"/>
    </source>
</evidence>
<dbReference type="GO" id="GO:0016627">
    <property type="term" value="F:oxidoreductase activity, acting on the CH-CH group of donors"/>
    <property type="evidence" value="ECO:0007669"/>
    <property type="project" value="InterPro"/>
</dbReference>
<keyword evidence="4" id="KW-0274">FAD</keyword>
<reference evidence="9 10" key="1">
    <citation type="submission" date="2018-11" db="EMBL/GenBank/DDBJ databases">
        <title>Paraburkholderia sp. DHOA04, isolated from soil.</title>
        <authorList>
            <person name="Gao Z.-H."/>
            <person name="Qiu L.-H."/>
            <person name="Fu J.-C."/>
        </authorList>
    </citation>
    <scope>NUCLEOTIDE SEQUENCE [LARGE SCALE GENOMIC DNA]</scope>
    <source>
        <strain evidence="9 10">DHOA04</strain>
    </source>
</reference>
<dbReference type="AlphaFoldDB" id="A0A3N6N374"/>
<feature type="domain" description="Acyl-CoA dehydrogenase/oxidase C-terminal" evidence="6">
    <location>
        <begin position="235"/>
        <end position="399"/>
    </location>
</feature>
<dbReference type="SUPFAM" id="SSF56645">
    <property type="entry name" value="Acyl-CoA dehydrogenase NM domain-like"/>
    <property type="match status" value="1"/>
</dbReference>
<comment type="cofactor">
    <cofactor evidence="1">
        <name>FAD</name>
        <dbReference type="ChEBI" id="CHEBI:57692"/>
    </cofactor>
</comment>
<dbReference type="InterPro" id="IPR009100">
    <property type="entry name" value="AcylCoA_DH/oxidase_NM_dom_sf"/>
</dbReference>
<comment type="caution">
    <text evidence="9">The sequence shown here is derived from an EMBL/GenBank/DDBJ whole genome shotgun (WGS) entry which is preliminary data.</text>
</comment>
<dbReference type="InterPro" id="IPR013786">
    <property type="entry name" value="AcylCoA_DH/ox_N"/>
</dbReference>
<name>A0A3N6N374_9BURK</name>
<dbReference type="InterPro" id="IPR006091">
    <property type="entry name" value="Acyl-CoA_Oxase/DH_mid-dom"/>
</dbReference>
<dbReference type="InterPro" id="IPR046373">
    <property type="entry name" value="Acyl-CoA_Oxase/DH_mid-dom_sf"/>
</dbReference>
<feature type="domain" description="Acyl-CoA oxidase/dehydrogenase middle" evidence="7">
    <location>
        <begin position="125"/>
        <end position="223"/>
    </location>
</feature>
<keyword evidence="3" id="KW-0285">Flavoprotein</keyword>
<proteinExistence type="inferred from homology"/>
<dbReference type="Pfam" id="PF02770">
    <property type="entry name" value="Acyl-CoA_dh_M"/>
    <property type="match status" value="1"/>
</dbReference>
<dbReference type="PANTHER" id="PTHR43292">
    <property type="entry name" value="ACYL-COA DEHYDROGENASE"/>
    <property type="match status" value="1"/>
</dbReference>
<comment type="similarity">
    <text evidence="2">Belongs to the acyl-CoA dehydrogenase family.</text>
</comment>
<dbReference type="GO" id="GO:0005886">
    <property type="term" value="C:plasma membrane"/>
    <property type="evidence" value="ECO:0007669"/>
    <property type="project" value="TreeGrafter"/>
</dbReference>
<dbReference type="Gene3D" id="1.20.140.10">
    <property type="entry name" value="Butyryl-CoA Dehydrogenase, subunit A, domain 3"/>
    <property type="match status" value="1"/>
</dbReference>
<evidence type="ECO:0000259" key="6">
    <source>
        <dbReference type="Pfam" id="PF00441"/>
    </source>
</evidence>
<dbReference type="Gene3D" id="1.10.540.10">
    <property type="entry name" value="Acyl-CoA dehydrogenase/oxidase, N-terminal domain"/>
    <property type="match status" value="1"/>
</dbReference>
<dbReference type="Pfam" id="PF00441">
    <property type="entry name" value="Acyl-CoA_dh_1"/>
    <property type="match status" value="1"/>
</dbReference>
<dbReference type="InterPro" id="IPR036250">
    <property type="entry name" value="AcylCo_DH-like_C"/>
</dbReference>
<sequence>MDLNFTAEEEAFRTEVLDFLRASLPEDIATRMRAGKRLTRDEIEQWHHTLNQKGWLANHWPKEYGGPGWTPVQKFIFENECAIAGAPRVVPFGVNMLGPVLIKYGSEAQRQYWLPRILSGEDWWCQGYSEPGAGSDLASLRTTAVRTTIDGKDYYVVNGQKTWTTYGHYANMIFCLVRTSKDVSKQSGISFLLIDLNTPGVEMRPIITLDGEHEVNEVFFTDVRVPADNLVGEEDKGWTYAKYLLTYERTNIAGVGFSMAELHRLKTIAQKIRSDGRDIIDDPLFAARLARVEIDLENMKTTNLRVIAAVAGGGVPGAESSMLKIRGTEIRQELSSLLRRAMGPYAQLEADEAVQTPGGIVPAGIDEAAGAAAQYFNLRKLSIFGGSNEIQKNIISKMILGL</sequence>
<dbReference type="PANTHER" id="PTHR43292:SF3">
    <property type="entry name" value="ACYL-COA DEHYDROGENASE FADE29"/>
    <property type="match status" value="1"/>
</dbReference>
<dbReference type="SUPFAM" id="SSF47203">
    <property type="entry name" value="Acyl-CoA dehydrogenase C-terminal domain-like"/>
    <property type="match status" value="1"/>
</dbReference>
<evidence type="ECO:0000259" key="8">
    <source>
        <dbReference type="Pfam" id="PF02771"/>
    </source>
</evidence>
<dbReference type="OrthoDB" id="9770681at2"/>
<dbReference type="RefSeq" id="WP_124149675.1">
    <property type="nucleotide sequence ID" value="NZ_RQIS01000002.1"/>
</dbReference>
<dbReference type="Proteomes" id="UP000272778">
    <property type="component" value="Unassembled WGS sequence"/>
</dbReference>
<evidence type="ECO:0000259" key="7">
    <source>
        <dbReference type="Pfam" id="PF02770"/>
    </source>
</evidence>
<dbReference type="GO" id="GO:0050660">
    <property type="term" value="F:flavin adenine dinucleotide binding"/>
    <property type="evidence" value="ECO:0007669"/>
    <property type="project" value="InterPro"/>
</dbReference>
<keyword evidence="10" id="KW-1185">Reference proteome</keyword>
<dbReference type="EMBL" id="RQIS01000002">
    <property type="protein sequence ID" value="RQH08975.1"/>
    <property type="molecule type" value="Genomic_DNA"/>
</dbReference>
<protein>
    <submittedName>
        <fullName evidence="9">Pimeloyl-CoA dehydrogenase large subunit</fullName>
    </submittedName>
</protein>
<dbReference type="InterPro" id="IPR009075">
    <property type="entry name" value="AcylCo_DH/oxidase_C"/>
</dbReference>
<evidence type="ECO:0000256" key="2">
    <source>
        <dbReference type="ARBA" id="ARBA00009347"/>
    </source>
</evidence>
<dbReference type="Gene3D" id="2.40.110.10">
    <property type="entry name" value="Butyryl-CoA Dehydrogenase, subunit A, domain 2"/>
    <property type="match status" value="1"/>
</dbReference>
<keyword evidence="5" id="KW-0560">Oxidoreductase</keyword>
<evidence type="ECO:0000313" key="10">
    <source>
        <dbReference type="Proteomes" id="UP000272778"/>
    </source>
</evidence>
<dbReference type="InterPro" id="IPR037069">
    <property type="entry name" value="AcylCoA_DH/ox_N_sf"/>
</dbReference>
<dbReference type="InterPro" id="IPR052161">
    <property type="entry name" value="Mycobact_Acyl-CoA_DH"/>
</dbReference>
<dbReference type="FunFam" id="2.40.110.10:FF:000011">
    <property type="entry name" value="Acyl-CoA dehydrogenase FadE34"/>
    <property type="match status" value="1"/>
</dbReference>
<evidence type="ECO:0000256" key="3">
    <source>
        <dbReference type="ARBA" id="ARBA00022630"/>
    </source>
</evidence>
<evidence type="ECO:0000256" key="1">
    <source>
        <dbReference type="ARBA" id="ARBA00001974"/>
    </source>
</evidence>
<gene>
    <name evidence="9" type="ORF">D1Y85_03650</name>
</gene>
<evidence type="ECO:0000313" key="9">
    <source>
        <dbReference type="EMBL" id="RQH08975.1"/>
    </source>
</evidence>